<organism evidence="1">
    <name type="scientific">Myoviridae sp. ctQYc56</name>
    <dbReference type="NCBI Taxonomy" id="2825100"/>
    <lineage>
        <taxon>Viruses</taxon>
        <taxon>Duplodnaviria</taxon>
        <taxon>Heunggongvirae</taxon>
        <taxon>Uroviricota</taxon>
        <taxon>Caudoviricetes</taxon>
    </lineage>
</organism>
<dbReference type="EMBL" id="BK015547">
    <property type="protein sequence ID" value="DAE12323.1"/>
    <property type="molecule type" value="Genomic_DNA"/>
</dbReference>
<proteinExistence type="predicted"/>
<protein>
    <submittedName>
        <fullName evidence="1">Uncharacterized protein</fullName>
    </submittedName>
</protein>
<name>A0A8S5Q0Q3_9CAUD</name>
<evidence type="ECO:0000313" key="1">
    <source>
        <dbReference type="EMBL" id="DAE12323.1"/>
    </source>
</evidence>
<sequence length="78" mass="8958">MPKKEGFKMFAVYENVPYIVKKENIKAFLSKSEEQEGIAEDKAKMFNKSDFDFKKDKDGFFSVTIDTTSFGKKGVEKS</sequence>
<reference evidence="1" key="1">
    <citation type="journal article" date="2021" name="Proc. Natl. Acad. Sci. U.S.A.">
        <title>A Catalog of Tens of Thousands of Viruses from Human Metagenomes Reveals Hidden Associations with Chronic Diseases.</title>
        <authorList>
            <person name="Tisza M.J."/>
            <person name="Buck C.B."/>
        </authorList>
    </citation>
    <scope>NUCLEOTIDE SEQUENCE</scope>
    <source>
        <strain evidence="1">CtQYc56</strain>
    </source>
</reference>
<accession>A0A8S5Q0Q3</accession>